<reference evidence="3 4" key="1">
    <citation type="submission" date="2015-10" db="EMBL/GenBank/DDBJ databases">
        <title>Full genome of DAOMC 229536 Phialocephala scopiformis, a fungal endophyte of spruce producing the potent anti-insectan compound rugulosin.</title>
        <authorList>
            <consortium name="DOE Joint Genome Institute"/>
            <person name="Walker A.K."/>
            <person name="Frasz S.L."/>
            <person name="Seifert K.A."/>
            <person name="Miller J.D."/>
            <person name="Mondo S.J."/>
            <person name="Labutti K."/>
            <person name="Lipzen A."/>
            <person name="Dockter R."/>
            <person name="Kennedy M."/>
            <person name="Grigoriev I.V."/>
            <person name="Spatafora J.W."/>
        </authorList>
    </citation>
    <scope>NUCLEOTIDE SEQUENCE [LARGE SCALE GENOMIC DNA]</scope>
    <source>
        <strain evidence="3 4">CBS 120377</strain>
    </source>
</reference>
<dbReference type="RefSeq" id="XP_018065880.1">
    <property type="nucleotide sequence ID" value="XM_018213411.1"/>
</dbReference>
<dbReference type="InterPro" id="IPR013087">
    <property type="entry name" value="Znf_C2H2_type"/>
</dbReference>
<dbReference type="GeneID" id="28823137"/>
<keyword evidence="1" id="KW-0479">Metal-binding</keyword>
<feature type="domain" description="C2H2-type" evidence="2">
    <location>
        <begin position="195"/>
        <end position="223"/>
    </location>
</feature>
<evidence type="ECO:0000259" key="2">
    <source>
        <dbReference type="PROSITE" id="PS50157"/>
    </source>
</evidence>
<evidence type="ECO:0000313" key="3">
    <source>
        <dbReference type="EMBL" id="KUJ11525.1"/>
    </source>
</evidence>
<evidence type="ECO:0000313" key="4">
    <source>
        <dbReference type="Proteomes" id="UP000070700"/>
    </source>
</evidence>
<keyword evidence="4" id="KW-1185">Reference proteome</keyword>
<proteinExistence type="predicted"/>
<protein>
    <recommendedName>
        <fullName evidence="2">C2H2-type domain-containing protein</fullName>
    </recommendedName>
</protein>
<dbReference type="GO" id="GO:0008270">
    <property type="term" value="F:zinc ion binding"/>
    <property type="evidence" value="ECO:0007669"/>
    <property type="project" value="UniProtKB-KW"/>
</dbReference>
<dbReference type="KEGG" id="psco:LY89DRAFT_674107"/>
<evidence type="ECO:0000256" key="1">
    <source>
        <dbReference type="PROSITE-ProRule" id="PRU00042"/>
    </source>
</evidence>
<sequence length="223" mass="24497">MDQHSLSEVTDLEREFMQRAAEEDALQLAALQEQVYGNLAGYGATQEEARQLAALQEQGNEAGYIAAQDEALQRAALQEQIQGNQAGYAAVQEEALQLAAQQQQVHSNLVGTGAGRYRQLGPHLYGGRGGYLDFGSGQIAEPTRQSVGDGEFRQGFLVENMARYVVDPREGFSRPRGLSSARWTDTSAQFPATGFTCDICGVVTQNEAYRLQHNRIMHGRLYP</sequence>
<keyword evidence="1" id="KW-0863">Zinc-finger</keyword>
<organism evidence="3 4">
    <name type="scientific">Mollisia scopiformis</name>
    <name type="common">Conifer needle endophyte fungus</name>
    <name type="synonym">Phialocephala scopiformis</name>
    <dbReference type="NCBI Taxonomy" id="149040"/>
    <lineage>
        <taxon>Eukaryota</taxon>
        <taxon>Fungi</taxon>
        <taxon>Dikarya</taxon>
        <taxon>Ascomycota</taxon>
        <taxon>Pezizomycotina</taxon>
        <taxon>Leotiomycetes</taxon>
        <taxon>Helotiales</taxon>
        <taxon>Mollisiaceae</taxon>
        <taxon>Mollisia</taxon>
    </lineage>
</organism>
<dbReference type="Proteomes" id="UP000070700">
    <property type="component" value="Unassembled WGS sequence"/>
</dbReference>
<dbReference type="InParanoid" id="A0A194WU86"/>
<dbReference type="AlphaFoldDB" id="A0A194WU86"/>
<gene>
    <name evidence="3" type="ORF">LY89DRAFT_674107</name>
</gene>
<dbReference type="EMBL" id="KQ947426">
    <property type="protein sequence ID" value="KUJ11525.1"/>
    <property type="molecule type" value="Genomic_DNA"/>
</dbReference>
<accession>A0A194WU86</accession>
<name>A0A194WU86_MOLSC</name>
<keyword evidence="1" id="KW-0862">Zinc</keyword>
<dbReference type="PROSITE" id="PS50157">
    <property type="entry name" value="ZINC_FINGER_C2H2_2"/>
    <property type="match status" value="1"/>
</dbReference>